<evidence type="ECO:0000313" key="7">
    <source>
        <dbReference type="Proteomes" id="UP000549617"/>
    </source>
</evidence>
<organism evidence="6 7">
    <name type="scientific">Sphingobium boeckii</name>
    <dbReference type="NCBI Taxonomy" id="1082345"/>
    <lineage>
        <taxon>Bacteria</taxon>
        <taxon>Pseudomonadati</taxon>
        <taxon>Pseudomonadota</taxon>
        <taxon>Alphaproteobacteria</taxon>
        <taxon>Sphingomonadales</taxon>
        <taxon>Sphingomonadaceae</taxon>
        <taxon>Sphingobium</taxon>
    </lineage>
</organism>
<keyword evidence="7" id="KW-1185">Reference proteome</keyword>
<dbReference type="PANTHER" id="PTHR24198:SF165">
    <property type="entry name" value="ANKYRIN REPEAT-CONTAINING PROTEIN-RELATED"/>
    <property type="match status" value="1"/>
</dbReference>
<dbReference type="InterPro" id="IPR002110">
    <property type="entry name" value="Ankyrin_rpt"/>
</dbReference>
<dbReference type="RefSeq" id="WP_184014326.1">
    <property type="nucleotide sequence ID" value="NZ_JACIJC010000001.1"/>
</dbReference>
<dbReference type="Proteomes" id="UP000549617">
    <property type="component" value="Unassembled WGS sequence"/>
</dbReference>
<name>A0A7W9ECB3_9SPHN</name>
<reference evidence="6 7" key="1">
    <citation type="submission" date="2020-08" db="EMBL/GenBank/DDBJ databases">
        <title>Genomic Encyclopedia of Type Strains, Phase IV (KMG-IV): sequencing the most valuable type-strain genomes for metagenomic binning, comparative biology and taxonomic classification.</title>
        <authorList>
            <person name="Goeker M."/>
        </authorList>
    </citation>
    <scope>NUCLEOTIDE SEQUENCE [LARGE SCALE GENOMIC DNA]</scope>
    <source>
        <strain evidence="6 7">DSM 25079</strain>
    </source>
</reference>
<dbReference type="PANTHER" id="PTHR24198">
    <property type="entry name" value="ANKYRIN REPEAT AND PROTEIN KINASE DOMAIN-CONTAINING PROTEIN"/>
    <property type="match status" value="1"/>
</dbReference>
<feature type="chain" id="PRO_5030955218" evidence="5">
    <location>
        <begin position="29"/>
        <end position="210"/>
    </location>
</feature>
<feature type="repeat" description="ANK" evidence="3">
    <location>
        <begin position="75"/>
        <end position="107"/>
    </location>
</feature>
<dbReference type="SUPFAM" id="SSF48403">
    <property type="entry name" value="Ankyrin repeat"/>
    <property type="match status" value="1"/>
</dbReference>
<evidence type="ECO:0000313" key="6">
    <source>
        <dbReference type="EMBL" id="MBB5684078.1"/>
    </source>
</evidence>
<evidence type="ECO:0000256" key="5">
    <source>
        <dbReference type="SAM" id="SignalP"/>
    </source>
</evidence>
<feature type="repeat" description="ANK" evidence="3">
    <location>
        <begin position="108"/>
        <end position="140"/>
    </location>
</feature>
<dbReference type="EMBL" id="JACIJC010000001">
    <property type="protein sequence ID" value="MBB5684078.1"/>
    <property type="molecule type" value="Genomic_DNA"/>
</dbReference>
<gene>
    <name evidence="6" type="ORF">FHS49_000069</name>
</gene>
<dbReference type="PROSITE" id="PS50088">
    <property type="entry name" value="ANK_REPEAT"/>
    <property type="match status" value="3"/>
</dbReference>
<evidence type="ECO:0000256" key="3">
    <source>
        <dbReference type="PROSITE-ProRule" id="PRU00023"/>
    </source>
</evidence>
<dbReference type="AlphaFoldDB" id="A0A7W9ECB3"/>
<keyword evidence="5" id="KW-0732">Signal</keyword>
<keyword evidence="1" id="KW-0677">Repeat</keyword>
<sequence>MVSRLSLRHFVMLCGLSLALVVPIAAPAQIGSDSYQFIEAIKKVAKGDDGEPAKKAQDFVNEPGSTLINTRERSTNRTALHYMAESNRLDWAGYLLGRGAKTDFKDKDGNTPLMLATLRRGYETAELLLKVGARVDESNNNGETPLIAAVHASDVRLMRMLLDKGANADRPDTSSGYSAREQAARNTRAPQLLRAIEENDKKPKKAKMGP</sequence>
<proteinExistence type="predicted"/>
<dbReference type="Pfam" id="PF00023">
    <property type="entry name" value="Ank"/>
    <property type="match status" value="1"/>
</dbReference>
<dbReference type="SMART" id="SM00248">
    <property type="entry name" value="ANK"/>
    <property type="match status" value="3"/>
</dbReference>
<comment type="caution">
    <text evidence="6">The sequence shown here is derived from an EMBL/GenBank/DDBJ whole genome shotgun (WGS) entry which is preliminary data.</text>
</comment>
<protein>
    <submittedName>
        <fullName evidence="6">Ankyrin repeat protein</fullName>
    </submittedName>
</protein>
<dbReference type="Pfam" id="PF12796">
    <property type="entry name" value="Ank_2"/>
    <property type="match status" value="1"/>
</dbReference>
<accession>A0A7W9ECB3</accession>
<evidence type="ECO:0000256" key="4">
    <source>
        <dbReference type="SAM" id="MobiDB-lite"/>
    </source>
</evidence>
<keyword evidence="2 3" id="KW-0040">ANK repeat</keyword>
<dbReference type="InterPro" id="IPR036770">
    <property type="entry name" value="Ankyrin_rpt-contain_sf"/>
</dbReference>
<feature type="repeat" description="ANK" evidence="3">
    <location>
        <begin position="141"/>
        <end position="173"/>
    </location>
</feature>
<dbReference type="Gene3D" id="1.25.40.20">
    <property type="entry name" value="Ankyrin repeat-containing domain"/>
    <property type="match status" value="1"/>
</dbReference>
<feature type="region of interest" description="Disordered" evidence="4">
    <location>
        <begin position="166"/>
        <end position="210"/>
    </location>
</feature>
<evidence type="ECO:0000256" key="1">
    <source>
        <dbReference type="ARBA" id="ARBA00022737"/>
    </source>
</evidence>
<dbReference type="PROSITE" id="PS50297">
    <property type="entry name" value="ANK_REP_REGION"/>
    <property type="match status" value="2"/>
</dbReference>
<evidence type="ECO:0000256" key="2">
    <source>
        <dbReference type="ARBA" id="ARBA00023043"/>
    </source>
</evidence>
<feature type="signal peptide" evidence="5">
    <location>
        <begin position="1"/>
        <end position="28"/>
    </location>
</feature>